<dbReference type="SMART" id="SM00448">
    <property type="entry name" value="REC"/>
    <property type="match status" value="1"/>
</dbReference>
<dbReference type="Pfam" id="PF00072">
    <property type="entry name" value="Response_reg"/>
    <property type="match status" value="1"/>
</dbReference>
<evidence type="ECO:0000256" key="7">
    <source>
        <dbReference type="SAM" id="Coils"/>
    </source>
</evidence>
<dbReference type="InterPro" id="IPR036097">
    <property type="entry name" value="HisK_dim/P_sf"/>
</dbReference>
<dbReference type="SUPFAM" id="SSF52172">
    <property type="entry name" value="CheY-like"/>
    <property type="match status" value="1"/>
</dbReference>
<dbReference type="CDD" id="cd00156">
    <property type="entry name" value="REC"/>
    <property type="match status" value="1"/>
</dbReference>
<dbReference type="PANTHER" id="PTHR43047:SF9">
    <property type="entry name" value="HISTIDINE KINASE"/>
    <property type="match status" value="1"/>
</dbReference>
<evidence type="ECO:0000313" key="11">
    <source>
        <dbReference type="Proteomes" id="UP000305887"/>
    </source>
</evidence>
<feature type="domain" description="Response regulatory" evidence="9">
    <location>
        <begin position="617"/>
        <end position="733"/>
    </location>
</feature>
<dbReference type="InterPro" id="IPR004358">
    <property type="entry name" value="Sig_transdc_His_kin-like_C"/>
</dbReference>
<dbReference type="SMART" id="SM00387">
    <property type="entry name" value="HATPase_c"/>
    <property type="match status" value="1"/>
</dbReference>
<gene>
    <name evidence="10" type="ORF">FHG66_01925</name>
</gene>
<organism evidence="10 11">
    <name type="scientific">Rubellimicrobium rubrum</name>
    <dbReference type="NCBI Taxonomy" id="2585369"/>
    <lineage>
        <taxon>Bacteria</taxon>
        <taxon>Pseudomonadati</taxon>
        <taxon>Pseudomonadota</taxon>
        <taxon>Alphaproteobacteria</taxon>
        <taxon>Rhodobacterales</taxon>
        <taxon>Roseobacteraceae</taxon>
        <taxon>Rubellimicrobium</taxon>
    </lineage>
</organism>
<dbReference type="SUPFAM" id="SSF55874">
    <property type="entry name" value="ATPase domain of HSP90 chaperone/DNA topoisomerase II/histidine kinase"/>
    <property type="match status" value="1"/>
</dbReference>
<keyword evidence="4" id="KW-0808">Transferase</keyword>
<dbReference type="PRINTS" id="PR00344">
    <property type="entry name" value="BCTRLSENSOR"/>
</dbReference>
<evidence type="ECO:0000256" key="2">
    <source>
        <dbReference type="ARBA" id="ARBA00012438"/>
    </source>
</evidence>
<dbReference type="EMBL" id="VDFU01000002">
    <property type="protein sequence ID" value="TNC52323.1"/>
    <property type="molecule type" value="Genomic_DNA"/>
</dbReference>
<dbReference type="SUPFAM" id="SSF47384">
    <property type="entry name" value="Homodimeric domain of signal transducing histidine kinase"/>
    <property type="match status" value="1"/>
</dbReference>
<name>A0A5C4N6J1_9RHOB</name>
<dbReference type="Pfam" id="PF12860">
    <property type="entry name" value="PAS_7"/>
    <property type="match status" value="2"/>
</dbReference>
<dbReference type="InterPro" id="IPR035965">
    <property type="entry name" value="PAS-like_dom_sf"/>
</dbReference>
<evidence type="ECO:0000313" key="10">
    <source>
        <dbReference type="EMBL" id="TNC52323.1"/>
    </source>
</evidence>
<dbReference type="PROSITE" id="PS50110">
    <property type="entry name" value="RESPONSE_REGULATORY"/>
    <property type="match status" value="1"/>
</dbReference>
<dbReference type="InterPro" id="IPR003594">
    <property type="entry name" value="HATPase_dom"/>
</dbReference>
<dbReference type="Pfam" id="PF00512">
    <property type="entry name" value="HisKA"/>
    <property type="match status" value="1"/>
</dbReference>
<evidence type="ECO:0000256" key="6">
    <source>
        <dbReference type="PROSITE-ProRule" id="PRU00169"/>
    </source>
</evidence>
<dbReference type="Proteomes" id="UP000305887">
    <property type="component" value="Unassembled WGS sequence"/>
</dbReference>
<keyword evidence="5" id="KW-0418">Kinase</keyword>
<dbReference type="Gene3D" id="3.30.565.10">
    <property type="entry name" value="Histidine kinase-like ATPase, C-terminal domain"/>
    <property type="match status" value="1"/>
</dbReference>
<dbReference type="EC" id="2.7.13.3" evidence="2"/>
<dbReference type="Gene3D" id="3.40.50.2300">
    <property type="match status" value="1"/>
</dbReference>
<evidence type="ECO:0000259" key="9">
    <source>
        <dbReference type="PROSITE" id="PS50110"/>
    </source>
</evidence>
<keyword evidence="7" id="KW-0175">Coiled coil</keyword>
<dbReference type="PANTHER" id="PTHR43047">
    <property type="entry name" value="TWO-COMPONENT HISTIDINE PROTEIN KINASE"/>
    <property type="match status" value="1"/>
</dbReference>
<feature type="modified residue" description="4-aspartylphosphate" evidence="6">
    <location>
        <position position="668"/>
    </location>
</feature>
<evidence type="ECO:0000256" key="5">
    <source>
        <dbReference type="ARBA" id="ARBA00022777"/>
    </source>
</evidence>
<dbReference type="InterPro" id="IPR036890">
    <property type="entry name" value="HATPase_C_sf"/>
</dbReference>
<dbReference type="CDD" id="cd00075">
    <property type="entry name" value="HATPase"/>
    <property type="match status" value="1"/>
</dbReference>
<sequence length="738" mass="81671">MPPNALIDPSEPLERQNDKLLRICEALMKRVEQIDDDRGVAYSQFQRAVLLEDQVRERTRDLEHALDLLNESNARLATASRETERARSDLANAIETIQEGFALFDPDDRMVLCNSRFAMHLPDIRHALRPGLTFAGYVEEVSRSAYLDLPPGMTRAEWSVDRMARHGEMHVIFNVRMAGERWVQVSEHRMAGGQTVIMQTDVSDIIRAERQEHGKVLDDQARLIRATLEHIVQGVCIVDPRGRLAGVNRRMASLLGLPLTHLRSGMDFDLILSRLQSGTSFGPDVSPKDVLAWVRQDGGRKPLRFEIRRGEGQWFDVFAEEMPDGGFVISLTDVSAEREAARALHEANELLEARVTSRTLELEDALAVAERANASRTRFVAAASHDLLQPLSAAKLYLSSIGEELSDSYHREVVHKAQNALSSVQDIIEALLDISKLESGRAAADIRTVDLGALLTQLRDEFAPAAALKGLQLTIRPSAFRITTDPTYIRRILQNLIGNAIRYTDRGRVLVGVRRVGGSVRIGVHDTGPGIPEAEQESVFKEFHRLGRRASASEGLGLGLAIVDRACAMLGHPLTLASEPGRGTVFTVTVPLAERSSHLPAAPRRASGGGWRHEGLTVLVIENDLDMRRALGLLLGSWGVKVLDAGSEQEAMERLDETGLRPDALLVDFQLDDEETGVQAIRALRRRLGRVPARIVTANRAPELAAQAKRIGVETLYKPLDPLMLHLFLGSLALRRPT</sequence>
<evidence type="ECO:0000256" key="4">
    <source>
        <dbReference type="ARBA" id="ARBA00022679"/>
    </source>
</evidence>
<dbReference type="Gene3D" id="1.10.287.130">
    <property type="match status" value="1"/>
</dbReference>
<proteinExistence type="predicted"/>
<dbReference type="OrthoDB" id="9764438at2"/>
<comment type="catalytic activity">
    <reaction evidence="1">
        <text>ATP + protein L-histidine = ADP + protein N-phospho-L-histidine.</text>
        <dbReference type="EC" id="2.7.13.3"/>
    </reaction>
</comment>
<feature type="coiled-coil region" evidence="7">
    <location>
        <begin position="62"/>
        <end position="96"/>
    </location>
</feature>
<dbReference type="GO" id="GO:0005886">
    <property type="term" value="C:plasma membrane"/>
    <property type="evidence" value="ECO:0007669"/>
    <property type="project" value="TreeGrafter"/>
</dbReference>
<keyword evidence="11" id="KW-1185">Reference proteome</keyword>
<dbReference type="CDD" id="cd00082">
    <property type="entry name" value="HisKA"/>
    <property type="match status" value="1"/>
</dbReference>
<dbReference type="SUPFAM" id="SSF55785">
    <property type="entry name" value="PYP-like sensor domain (PAS domain)"/>
    <property type="match status" value="1"/>
</dbReference>
<reference evidence="10 11" key="1">
    <citation type="submission" date="2019-06" db="EMBL/GenBank/DDBJ databases">
        <title>YIM 131921 draft genome.</title>
        <authorList>
            <person name="Jiang L."/>
        </authorList>
    </citation>
    <scope>NUCLEOTIDE SEQUENCE [LARGE SCALE GENOMIC DNA]</scope>
    <source>
        <strain evidence="10 11">YIM 131921</strain>
    </source>
</reference>
<keyword evidence="3 6" id="KW-0597">Phosphoprotein</keyword>
<protein>
    <recommendedName>
        <fullName evidence="2">histidine kinase</fullName>
        <ecNumber evidence="2">2.7.13.3</ecNumber>
    </recommendedName>
</protein>
<evidence type="ECO:0000259" key="8">
    <source>
        <dbReference type="PROSITE" id="PS50109"/>
    </source>
</evidence>
<dbReference type="InterPro" id="IPR011006">
    <property type="entry name" value="CheY-like_superfamily"/>
</dbReference>
<dbReference type="SMART" id="SM00388">
    <property type="entry name" value="HisKA"/>
    <property type="match status" value="1"/>
</dbReference>
<dbReference type="InterPro" id="IPR003661">
    <property type="entry name" value="HisK_dim/P_dom"/>
</dbReference>
<dbReference type="PROSITE" id="PS50109">
    <property type="entry name" value="HIS_KIN"/>
    <property type="match status" value="1"/>
</dbReference>
<dbReference type="AlphaFoldDB" id="A0A5C4N6J1"/>
<evidence type="ECO:0000256" key="3">
    <source>
        <dbReference type="ARBA" id="ARBA00022553"/>
    </source>
</evidence>
<dbReference type="GO" id="GO:0009927">
    <property type="term" value="F:histidine phosphotransfer kinase activity"/>
    <property type="evidence" value="ECO:0007669"/>
    <property type="project" value="TreeGrafter"/>
</dbReference>
<evidence type="ECO:0000256" key="1">
    <source>
        <dbReference type="ARBA" id="ARBA00000085"/>
    </source>
</evidence>
<accession>A0A5C4N6J1</accession>
<comment type="caution">
    <text evidence="10">The sequence shown here is derived from an EMBL/GenBank/DDBJ whole genome shotgun (WGS) entry which is preliminary data.</text>
</comment>
<dbReference type="Pfam" id="PF02518">
    <property type="entry name" value="HATPase_c"/>
    <property type="match status" value="1"/>
</dbReference>
<feature type="domain" description="Histidine kinase" evidence="8">
    <location>
        <begin position="382"/>
        <end position="594"/>
    </location>
</feature>
<dbReference type="InterPro" id="IPR001789">
    <property type="entry name" value="Sig_transdc_resp-reg_receiver"/>
</dbReference>
<dbReference type="FunFam" id="3.30.565.10:FF:000049">
    <property type="entry name" value="Two-component sensor histidine kinase"/>
    <property type="match status" value="1"/>
</dbReference>
<dbReference type="InterPro" id="IPR005467">
    <property type="entry name" value="His_kinase_dom"/>
</dbReference>
<dbReference type="RefSeq" id="WP_139075007.1">
    <property type="nucleotide sequence ID" value="NZ_VDFU01000002.1"/>
</dbReference>
<dbReference type="GO" id="GO:0000155">
    <property type="term" value="F:phosphorelay sensor kinase activity"/>
    <property type="evidence" value="ECO:0007669"/>
    <property type="project" value="InterPro"/>
</dbReference>
<dbReference type="Gene3D" id="3.30.450.20">
    <property type="entry name" value="PAS domain"/>
    <property type="match status" value="2"/>
</dbReference>